<evidence type="ECO:0000313" key="3">
    <source>
        <dbReference type="Proteomes" id="UP000243745"/>
    </source>
</evidence>
<dbReference type="AlphaFoldDB" id="A0A662ZJP3"/>
<gene>
    <name evidence="2" type="ORF">SAMN02910344_02087</name>
</gene>
<evidence type="ECO:0000259" key="1">
    <source>
        <dbReference type="Pfam" id="PF01510"/>
    </source>
</evidence>
<dbReference type="GO" id="GO:0008745">
    <property type="term" value="F:N-acetylmuramoyl-L-alanine amidase activity"/>
    <property type="evidence" value="ECO:0007669"/>
    <property type="project" value="InterPro"/>
</dbReference>
<dbReference type="Proteomes" id="UP000243745">
    <property type="component" value="Unassembled WGS sequence"/>
</dbReference>
<protein>
    <submittedName>
        <fullName evidence="2">N-acetylmuramoyl-L-alanine amidase</fullName>
    </submittedName>
</protein>
<dbReference type="RefSeq" id="WP_093143471.1">
    <property type="nucleotide sequence ID" value="NZ_FOXF01000058.1"/>
</dbReference>
<name>A0A662ZJP3_9GAMM</name>
<sequence length="179" mass="20120">MANSPLVTYTRLSPNHSGKRTCSISRITPHAVVGQLSVERICDCFKDSSRQASCNYCIGADGRIGLCVDEENRSWCSSSRDNDHRAVTIECASDLTEPYTMKPEVYAALVDLCVDICRRNGKKRLVWIANRDKALNYSVRSDEMLLTVHRWFARKSCPGNWLFGKLGDLAQEVNSRLGE</sequence>
<feature type="domain" description="N-acetylmuramoyl-L-alanine amidase" evidence="1">
    <location>
        <begin position="43"/>
        <end position="160"/>
    </location>
</feature>
<accession>A0A662ZJP3</accession>
<dbReference type="SUPFAM" id="SSF55846">
    <property type="entry name" value="N-acetylmuramoyl-L-alanine amidase-like"/>
    <property type="match status" value="1"/>
</dbReference>
<evidence type="ECO:0000313" key="2">
    <source>
        <dbReference type="EMBL" id="SFP69816.1"/>
    </source>
</evidence>
<proteinExistence type="predicted"/>
<dbReference type="OrthoDB" id="9794842at2"/>
<organism evidence="2 3">
    <name type="scientific">Ruminobacter amylophilus</name>
    <dbReference type="NCBI Taxonomy" id="867"/>
    <lineage>
        <taxon>Bacteria</taxon>
        <taxon>Pseudomonadati</taxon>
        <taxon>Pseudomonadota</taxon>
        <taxon>Gammaproteobacteria</taxon>
        <taxon>Aeromonadales</taxon>
        <taxon>Succinivibrionaceae</taxon>
        <taxon>Ruminobacter</taxon>
    </lineage>
</organism>
<dbReference type="Gene3D" id="3.40.80.10">
    <property type="entry name" value="Peptidoglycan recognition protein-like"/>
    <property type="match status" value="1"/>
</dbReference>
<keyword evidence="3" id="KW-1185">Reference proteome</keyword>
<dbReference type="Pfam" id="PF01510">
    <property type="entry name" value="Amidase_2"/>
    <property type="match status" value="1"/>
</dbReference>
<dbReference type="InterPro" id="IPR002502">
    <property type="entry name" value="Amidase_domain"/>
</dbReference>
<reference evidence="2 3" key="1">
    <citation type="submission" date="2016-10" db="EMBL/GenBank/DDBJ databases">
        <authorList>
            <person name="Varghese N."/>
            <person name="Submissions S."/>
        </authorList>
    </citation>
    <scope>NUCLEOTIDE SEQUENCE [LARGE SCALE GENOMIC DNA]</scope>
    <source>
        <strain evidence="2 3">DSM 1361</strain>
    </source>
</reference>
<dbReference type="GO" id="GO:0009253">
    <property type="term" value="P:peptidoglycan catabolic process"/>
    <property type="evidence" value="ECO:0007669"/>
    <property type="project" value="InterPro"/>
</dbReference>
<dbReference type="InterPro" id="IPR036505">
    <property type="entry name" value="Amidase/PGRP_sf"/>
</dbReference>
<dbReference type="EMBL" id="FOXF01000058">
    <property type="protein sequence ID" value="SFP69816.1"/>
    <property type="molecule type" value="Genomic_DNA"/>
</dbReference>